<organism evidence="1 2">
    <name type="scientific">Cyclonatronum proteinivorum</name>
    <dbReference type="NCBI Taxonomy" id="1457365"/>
    <lineage>
        <taxon>Bacteria</taxon>
        <taxon>Pseudomonadati</taxon>
        <taxon>Balneolota</taxon>
        <taxon>Balneolia</taxon>
        <taxon>Balneolales</taxon>
        <taxon>Cyclonatronaceae</taxon>
        <taxon>Cyclonatronum</taxon>
    </lineage>
</organism>
<dbReference type="OrthoDB" id="6057423at2"/>
<evidence type="ECO:0000313" key="1">
    <source>
        <dbReference type="EMBL" id="AXI99821.1"/>
    </source>
</evidence>
<accession>A0A345UH70</accession>
<dbReference type="AlphaFoldDB" id="A0A345UH70"/>
<protein>
    <submittedName>
        <fullName evidence="1">Uncharacterized protein</fullName>
    </submittedName>
</protein>
<dbReference type="KEGG" id="cprv:CYPRO_0537"/>
<name>A0A345UH70_9BACT</name>
<dbReference type="Proteomes" id="UP000254808">
    <property type="component" value="Chromosome"/>
</dbReference>
<dbReference type="RefSeq" id="WP_114983157.1">
    <property type="nucleotide sequence ID" value="NZ_CP027806.1"/>
</dbReference>
<gene>
    <name evidence="1" type="ORF">CYPRO_0537</name>
</gene>
<sequence>MNKTGFFEIRIFGKVGSMDLKPDLFDIRDVGRLLEVAENLLYPVEKRGRPTISYSVESGSVSHQFRTSLQVIIGLNAVLGQVAIQKNIDFLALNSAKAFETLQATADEKGYEIRLRTSLPQTHEIQIDKTTTYRRLSSVWVDATFYFYGKVTSAGGKEKSSIRISTVDYGTLNIQTPIDVLAQYEHNMLYKDIGIHASGKQHSETGDLDLSSLKFVEFIDFSPKYDAAYLDGLIEKATGSWAGIDDKQKWLREVRGSYD</sequence>
<keyword evidence="2" id="KW-1185">Reference proteome</keyword>
<reference evidence="1 2" key="1">
    <citation type="submission" date="2018-03" db="EMBL/GenBank/DDBJ databases">
        <title>Phenotypic and genomic properties of Cyclonatronum proteinivorum gen. nov., sp. nov., a haloalkaliphilic bacteroidete from soda lakes possessing Na+-translocating rhodopsin.</title>
        <authorList>
            <person name="Toshchakov S.V."/>
            <person name="Korzhenkov A."/>
            <person name="Samarov N.I."/>
            <person name="Kublanov I.V."/>
            <person name="Muntyan M.S."/>
            <person name="Sorokin D.Y."/>
        </authorList>
    </citation>
    <scope>NUCLEOTIDE SEQUENCE [LARGE SCALE GENOMIC DNA]</scope>
    <source>
        <strain evidence="1 2">Omega</strain>
    </source>
</reference>
<evidence type="ECO:0000313" key="2">
    <source>
        <dbReference type="Proteomes" id="UP000254808"/>
    </source>
</evidence>
<proteinExistence type="predicted"/>
<dbReference type="EMBL" id="CP027806">
    <property type="protein sequence ID" value="AXI99821.1"/>
    <property type="molecule type" value="Genomic_DNA"/>
</dbReference>